<keyword evidence="1" id="KW-0472">Membrane</keyword>
<dbReference type="AlphaFoldDB" id="Q3KC15"/>
<sequence length="92" mass="10343">MIESCRSQRIMFSKYPNQKLGRRLFFSLWILMLVVAVVAIFTADWMSASLILLVSSVFFIPALILSEEAFVRLVSALAKVSFLAPLVRFLGG</sequence>
<keyword evidence="1" id="KW-1133">Transmembrane helix</keyword>
<feature type="transmembrane region" description="Helical" evidence="1">
    <location>
        <begin position="47"/>
        <end position="66"/>
    </location>
</feature>
<evidence type="ECO:0000313" key="2">
    <source>
        <dbReference type="EMBL" id="ABA74690.1"/>
    </source>
</evidence>
<reference evidence="2 3" key="1">
    <citation type="journal article" date="2009" name="Genome Biol.">
        <title>Genomic and genetic analyses of diversity and plant interactions of Pseudomonas fluorescens.</title>
        <authorList>
            <person name="Silby M.W."/>
            <person name="Cerdeno-Tarraga A.M."/>
            <person name="Vernikos G.S."/>
            <person name="Giddens S.R."/>
            <person name="Jackson R.W."/>
            <person name="Preston G.M."/>
            <person name="Zhang X.X."/>
            <person name="Moon C.D."/>
            <person name="Gehrig S.M."/>
            <person name="Godfrey S.A."/>
            <person name="Knight C.G."/>
            <person name="Malone J.G."/>
            <person name="Robinson Z."/>
            <person name="Spiers A.J."/>
            <person name="Harris S."/>
            <person name="Challis G.L."/>
            <person name="Yaxley A.M."/>
            <person name="Harris D."/>
            <person name="Seeger K."/>
            <person name="Murphy L."/>
            <person name="Rutter S."/>
            <person name="Squares R."/>
            <person name="Quail M.A."/>
            <person name="Saunders E."/>
            <person name="Mavromatis K."/>
            <person name="Brettin T.S."/>
            <person name="Bentley S.D."/>
            <person name="Hothersall J."/>
            <person name="Stephens E."/>
            <person name="Thomas C.M."/>
            <person name="Parkhill J."/>
            <person name="Levy S.B."/>
            <person name="Rainey P.B."/>
            <person name="Thomson N.R."/>
        </authorList>
    </citation>
    <scope>NUCLEOTIDE SEQUENCE [LARGE SCALE GENOMIC DNA]</scope>
    <source>
        <strain evidence="2 3">Pf0-1</strain>
    </source>
</reference>
<evidence type="ECO:0000313" key="3">
    <source>
        <dbReference type="Proteomes" id="UP000002704"/>
    </source>
</evidence>
<gene>
    <name evidence="2" type="ordered locus">Pfl01_2949</name>
</gene>
<accession>Q3KC15</accession>
<name>Q3KC15_PSEPF</name>
<dbReference type="HOGENOM" id="CLU_2410967_0_0_6"/>
<proteinExistence type="predicted"/>
<dbReference type="KEGG" id="pfo:Pfl01_2949"/>
<feature type="transmembrane region" description="Helical" evidence="1">
    <location>
        <begin position="20"/>
        <end position="41"/>
    </location>
</feature>
<keyword evidence="1" id="KW-0812">Transmembrane</keyword>
<evidence type="ECO:0000256" key="1">
    <source>
        <dbReference type="SAM" id="Phobius"/>
    </source>
</evidence>
<protein>
    <recommendedName>
        <fullName evidence="4">Transmembrane protein</fullName>
    </recommendedName>
</protein>
<evidence type="ECO:0008006" key="4">
    <source>
        <dbReference type="Google" id="ProtNLM"/>
    </source>
</evidence>
<dbReference type="Proteomes" id="UP000002704">
    <property type="component" value="Chromosome"/>
</dbReference>
<dbReference type="EMBL" id="CP000094">
    <property type="protein sequence ID" value="ABA74690.1"/>
    <property type="molecule type" value="Genomic_DNA"/>
</dbReference>
<organism evidence="2 3">
    <name type="scientific">Pseudomonas fluorescens (strain Pf0-1)</name>
    <dbReference type="NCBI Taxonomy" id="205922"/>
    <lineage>
        <taxon>Bacteria</taxon>
        <taxon>Pseudomonadati</taxon>
        <taxon>Pseudomonadota</taxon>
        <taxon>Gammaproteobacteria</taxon>
        <taxon>Pseudomonadales</taxon>
        <taxon>Pseudomonadaceae</taxon>
        <taxon>Pseudomonas</taxon>
    </lineage>
</organism>